<accession>A0AAV4AFQ3</accession>
<dbReference type="Proteomes" id="UP000735302">
    <property type="component" value="Unassembled WGS sequence"/>
</dbReference>
<evidence type="ECO:0000313" key="2">
    <source>
        <dbReference type="Proteomes" id="UP000735302"/>
    </source>
</evidence>
<protein>
    <submittedName>
        <fullName evidence="1">Uncharacterized protein</fullName>
    </submittedName>
</protein>
<reference evidence="1 2" key="1">
    <citation type="journal article" date="2021" name="Elife">
        <title>Chloroplast acquisition without the gene transfer in kleptoplastic sea slugs, Plakobranchus ocellatus.</title>
        <authorList>
            <person name="Maeda T."/>
            <person name="Takahashi S."/>
            <person name="Yoshida T."/>
            <person name="Shimamura S."/>
            <person name="Takaki Y."/>
            <person name="Nagai Y."/>
            <person name="Toyoda A."/>
            <person name="Suzuki Y."/>
            <person name="Arimoto A."/>
            <person name="Ishii H."/>
            <person name="Satoh N."/>
            <person name="Nishiyama T."/>
            <person name="Hasebe M."/>
            <person name="Maruyama T."/>
            <person name="Minagawa J."/>
            <person name="Obokata J."/>
            <person name="Shigenobu S."/>
        </authorList>
    </citation>
    <scope>NUCLEOTIDE SEQUENCE [LARGE SCALE GENOMIC DNA]</scope>
</reference>
<dbReference type="EMBL" id="BLXT01004140">
    <property type="protein sequence ID" value="GFO10001.1"/>
    <property type="molecule type" value="Genomic_DNA"/>
</dbReference>
<sequence length="159" mass="18300">MARDDPYYGHWDLHSGERGMVLCQTMTRYFGGHLWSANGIGLLRPGLCQFDRNGLGKHDAEVERSLSDMKPFYNKLISGFQALRQARARDRDRRVHADFRAGSLFPVPPMPHLSLGHILVKHRKKLSRNSSRLVLYPGLYQPCYKVLQTLVKKMKELHA</sequence>
<gene>
    <name evidence="1" type="ORF">PoB_003650600</name>
</gene>
<name>A0AAV4AFQ3_9GAST</name>
<proteinExistence type="predicted"/>
<organism evidence="1 2">
    <name type="scientific">Plakobranchus ocellatus</name>
    <dbReference type="NCBI Taxonomy" id="259542"/>
    <lineage>
        <taxon>Eukaryota</taxon>
        <taxon>Metazoa</taxon>
        <taxon>Spiralia</taxon>
        <taxon>Lophotrochozoa</taxon>
        <taxon>Mollusca</taxon>
        <taxon>Gastropoda</taxon>
        <taxon>Heterobranchia</taxon>
        <taxon>Euthyneura</taxon>
        <taxon>Panpulmonata</taxon>
        <taxon>Sacoglossa</taxon>
        <taxon>Placobranchoidea</taxon>
        <taxon>Plakobranchidae</taxon>
        <taxon>Plakobranchus</taxon>
    </lineage>
</organism>
<comment type="caution">
    <text evidence="1">The sequence shown here is derived from an EMBL/GenBank/DDBJ whole genome shotgun (WGS) entry which is preliminary data.</text>
</comment>
<evidence type="ECO:0000313" key="1">
    <source>
        <dbReference type="EMBL" id="GFO10001.1"/>
    </source>
</evidence>
<keyword evidence="2" id="KW-1185">Reference proteome</keyword>
<dbReference type="AlphaFoldDB" id="A0AAV4AFQ3"/>